<protein>
    <recommendedName>
        <fullName evidence="4">Twin-arginine translocation signal domain-containing protein</fullName>
    </recommendedName>
</protein>
<keyword evidence="3" id="KW-1185">Reference proteome</keyword>
<feature type="compositionally biased region" description="Low complexity" evidence="1">
    <location>
        <begin position="148"/>
        <end position="161"/>
    </location>
</feature>
<dbReference type="PROSITE" id="PS51318">
    <property type="entry name" value="TAT"/>
    <property type="match status" value="1"/>
</dbReference>
<feature type="compositionally biased region" description="Polar residues" evidence="1">
    <location>
        <begin position="214"/>
        <end position="223"/>
    </location>
</feature>
<dbReference type="EMBL" id="BNEK01000003">
    <property type="protein sequence ID" value="GHJ29557.1"/>
    <property type="molecule type" value="Genomic_DNA"/>
</dbReference>
<evidence type="ECO:0000256" key="1">
    <source>
        <dbReference type="SAM" id="MobiDB-lite"/>
    </source>
</evidence>
<comment type="caution">
    <text evidence="2">The sequence shown here is derived from an EMBL/GenBank/DDBJ whole genome shotgun (WGS) entry which is preliminary data.</text>
</comment>
<feature type="compositionally biased region" description="Pro residues" evidence="1">
    <location>
        <begin position="162"/>
        <end position="194"/>
    </location>
</feature>
<dbReference type="InterPro" id="IPR006311">
    <property type="entry name" value="TAT_signal"/>
</dbReference>
<sequence length="223" mass="22313">MDTHDASPSSTAAAVSALSRRRFLQAAAVGTAAATSVALPLETAVAAPARTGSLSFTAATNGAATLSPSGDRLIAEVQNVLWSVARKGGEAVALTPNAAEPSVRRTCPCGADLPVRRACPYGGQPGAGDGPGAEGLPVRWTRPRVELPKPGARPGPGLLAPGPSPRPSPLAPGPSPGLAPLTPEPVPRAWPPYAGPAARVPAEAMPSQVCGLPSQHQPSFGAF</sequence>
<accession>A0ABQ3U1R9</accession>
<name>A0ABQ3U1R9_STRHY</name>
<evidence type="ECO:0000313" key="3">
    <source>
        <dbReference type="Proteomes" id="UP001054854"/>
    </source>
</evidence>
<organism evidence="2 3">
    <name type="scientific">Streptomyces hygroscopicus</name>
    <dbReference type="NCBI Taxonomy" id="1912"/>
    <lineage>
        <taxon>Bacteria</taxon>
        <taxon>Bacillati</taxon>
        <taxon>Actinomycetota</taxon>
        <taxon>Actinomycetes</taxon>
        <taxon>Kitasatosporales</taxon>
        <taxon>Streptomycetaceae</taxon>
        <taxon>Streptomyces</taxon>
        <taxon>Streptomyces violaceusniger group</taxon>
    </lineage>
</organism>
<dbReference type="Proteomes" id="UP001054854">
    <property type="component" value="Unassembled WGS sequence"/>
</dbReference>
<dbReference type="NCBIfam" id="TIGR01409">
    <property type="entry name" value="TAT_signal_seq"/>
    <property type="match status" value="1"/>
</dbReference>
<reference evidence="2" key="1">
    <citation type="submission" date="2024-05" db="EMBL/GenBank/DDBJ databases">
        <title>Whole genome shotgun sequence of Streptomyces hygroscopicus NBRC 113678.</title>
        <authorList>
            <person name="Komaki H."/>
            <person name="Tamura T."/>
        </authorList>
    </citation>
    <scope>NUCLEOTIDE SEQUENCE</scope>
    <source>
        <strain evidence="2">N11-34</strain>
    </source>
</reference>
<gene>
    <name evidence="2" type="ORF">TPA0910_39900</name>
</gene>
<dbReference type="InterPro" id="IPR019546">
    <property type="entry name" value="TAT_signal_bac_arc"/>
</dbReference>
<evidence type="ECO:0000313" key="2">
    <source>
        <dbReference type="EMBL" id="GHJ29557.1"/>
    </source>
</evidence>
<proteinExistence type="predicted"/>
<feature type="region of interest" description="Disordered" evidence="1">
    <location>
        <begin position="145"/>
        <end position="223"/>
    </location>
</feature>
<evidence type="ECO:0008006" key="4">
    <source>
        <dbReference type="Google" id="ProtNLM"/>
    </source>
</evidence>